<proteinExistence type="predicted"/>
<accession>A0A0R2BEQ0</accession>
<dbReference type="InterPro" id="IPR009303">
    <property type="entry name" value="DUF960"/>
</dbReference>
<dbReference type="AlphaFoldDB" id="A0A0R2BEQ0"/>
<organism evidence="1 2">
    <name type="scientific">Secundilactobacillus collinoides DSM 20515 = JCM 1123</name>
    <dbReference type="NCBI Taxonomy" id="1423733"/>
    <lineage>
        <taxon>Bacteria</taxon>
        <taxon>Bacillati</taxon>
        <taxon>Bacillota</taxon>
        <taxon>Bacilli</taxon>
        <taxon>Lactobacillales</taxon>
        <taxon>Lactobacillaceae</taxon>
        <taxon>Secundilactobacillus</taxon>
    </lineage>
</organism>
<dbReference type="Pfam" id="PF06124">
    <property type="entry name" value="DUF960"/>
    <property type="match status" value="1"/>
</dbReference>
<reference evidence="1 2" key="1">
    <citation type="journal article" date="2015" name="Genome Announc.">
        <title>Expanding the biotechnology potential of lactobacilli through comparative genomics of 213 strains and associated genera.</title>
        <authorList>
            <person name="Sun Z."/>
            <person name="Harris H.M."/>
            <person name="McCann A."/>
            <person name="Guo C."/>
            <person name="Argimon S."/>
            <person name="Zhang W."/>
            <person name="Yang X."/>
            <person name="Jeffery I.B."/>
            <person name="Cooney J.C."/>
            <person name="Kagawa T.F."/>
            <person name="Liu W."/>
            <person name="Song Y."/>
            <person name="Salvetti E."/>
            <person name="Wrobel A."/>
            <person name="Rasinkangas P."/>
            <person name="Parkhill J."/>
            <person name="Rea M.C."/>
            <person name="O'Sullivan O."/>
            <person name="Ritari J."/>
            <person name="Douillard F.P."/>
            <person name="Paul Ross R."/>
            <person name="Yang R."/>
            <person name="Briner A.E."/>
            <person name="Felis G.E."/>
            <person name="de Vos W.M."/>
            <person name="Barrangou R."/>
            <person name="Klaenhammer T.R."/>
            <person name="Caufield P.W."/>
            <person name="Cui Y."/>
            <person name="Zhang H."/>
            <person name="O'Toole P.W."/>
        </authorList>
    </citation>
    <scope>NUCLEOTIDE SEQUENCE [LARGE SCALE GENOMIC DNA]</scope>
    <source>
        <strain evidence="1 2">DSM 20515</strain>
    </source>
</reference>
<dbReference type="Proteomes" id="UP000051845">
    <property type="component" value="Unassembled WGS sequence"/>
</dbReference>
<dbReference type="EMBL" id="AYYR01000094">
    <property type="protein sequence ID" value="KRM74163.1"/>
    <property type="molecule type" value="Genomic_DNA"/>
</dbReference>
<evidence type="ECO:0000313" key="1">
    <source>
        <dbReference type="EMBL" id="KRM74163.1"/>
    </source>
</evidence>
<dbReference type="RefSeq" id="WP_054762110.1">
    <property type="nucleotide sequence ID" value="NZ_AYYR01000094.1"/>
</dbReference>
<dbReference type="PATRIC" id="fig|1423733.4.peg.349"/>
<sequence length="101" mass="11611">MFENDHARYASYGVVNILPGEIIDQVWYIIDNDLQGMFELPQTLSLGLRNNDGQLTFDYSQNDTLVASFDTPYPFSDDFPENVWVFDDGESQIVLLPQEQL</sequence>
<comment type="caution">
    <text evidence="1">The sequence shown here is derived from an EMBL/GenBank/DDBJ whole genome shotgun (WGS) entry which is preliminary data.</text>
</comment>
<dbReference type="STRING" id="33960.TY91_10730"/>
<evidence type="ECO:0000313" key="2">
    <source>
        <dbReference type="Proteomes" id="UP000051845"/>
    </source>
</evidence>
<name>A0A0R2BEQ0_SECCO</name>
<gene>
    <name evidence="1" type="ORF">FC82_GL000326</name>
</gene>
<evidence type="ECO:0008006" key="3">
    <source>
        <dbReference type="Google" id="ProtNLM"/>
    </source>
</evidence>
<dbReference type="Gene3D" id="3.10.450.150">
    <property type="entry name" value="enterococcus faecalis protein"/>
    <property type="match status" value="1"/>
</dbReference>
<protein>
    <recommendedName>
        <fullName evidence="3">GTP cyclohydrolase</fullName>
    </recommendedName>
</protein>